<proteinExistence type="predicted"/>
<gene>
    <name evidence="2" type="ORF">AYI69_g3303</name>
</gene>
<dbReference type="OrthoDB" id="5690600at2759"/>
<accession>A0A1R1YK11</accession>
<dbReference type="EMBL" id="LSSM01001096">
    <property type="protein sequence ID" value="OMJ27259.1"/>
    <property type="molecule type" value="Genomic_DNA"/>
</dbReference>
<protein>
    <submittedName>
        <fullName evidence="2">Uncharacterized protein</fullName>
    </submittedName>
</protein>
<feature type="coiled-coil region" evidence="1">
    <location>
        <begin position="13"/>
        <end position="101"/>
    </location>
</feature>
<sequence length="107" mass="12440">MNDNTMQVSGGQLQIAEKSYSNLVTENEKLKTQLAVTESQYNQLAAENETLKDHNLKLTSENTELKSQCEAEVKSKTEMFMQYQQEKLEIVTREKQLAEKEADFYRR</sequence>
<keyword evidence="1" id="KW-0175">Coiled coil</keyword>
<dbReference type="Proteomes" id="UP000187429">
    <property type="component" value="Unassembled WGS sequence"/>
</dbReference>
<name>A0A1R1YK11_9FUNG</name>
<evidence type="ECO:0000256" key="1">
    <source>
        <dbReference type="SAM" id="Coils"/>
    </source>
</evidence>
<dbReference type="AlphaFoldDB" id="A0A1R1YK11"/>
<comment type="caution">
    <text evidence="2">The sequence shown here is derived from an EMBL/GenBank/DDBJ whole genome shotgun (WGS) entry which is preliminary data.</text>
</comment>
<reference evidence="3" key="1">
    <citation type="submission" date="2017-01" db="EMBL/GenBank/DDBJ databases">
        <authorList>
            <person name="Wang Y."/>
            <person name="White M."/>
            <person name="Kvist S."/>
            <person name="Moncalvo J.-M."/>
        </authorList>
    </citation>
    <scope>NUCLEOTIDE SEQUENCE [LARGE SCALE GENOMIC DNA]</scope>
    <source>
        <strain evidence="3">ID-206-W2</strain>
    </source>
</reference>
<keyword evidence="3" id="KW-1185">Reference proteome</keyword>
<evidence type="ECO:0000313" key="3">
    <source>
        <dbReference type="Proteomes" id="UP000187429"/>
    </source>
</evidence>
<evidence type="ECO:0000313" key="2">
    <source>
        <dbReference type="EMBL" id="OMJ27259.1"/>
    </source>
</evidence>
<feature type="non-terminal residue" evidence="2">
    <location>
        <position position="107"/>
    </location>
</feature>
<organism evidence="2 3">
    <name type="scientific">Smittium culicis</name>
    <dbReference type="NCBI Taxonomy" id="133412"/>
    <lineage>
        <taxon>Eukaryota</taxon>
        <taxon>Fungi</taxon>
        <taxon>Fungi incertae sedis</taxon>
        <taxon>Zoopagomycota</taxon>
        <taxon>Kickxellomycotina</taxon>
        <taxon>Harpellomycetes</taxon>
        <taxon>Harpellales</taxon>
        <taxon>Legeriomycetaceae</taxon>
        <taxon>Smittium</taxon>
    </lineage>
</organism>